<comment type="caution">
    <text evidence="3">The sequence shown here is derived from an EMBL/GenBank/DDBJ whole genome shotgun (WGS) entry which is preliminary data.</text>
</comment>
<dbReference type="InterPro" id="IPR016181">
    <property type="entry name" value="Acyl_CoA_acyltransferase"/>
</dbReference>
<dbReference type="Gene3D" id="3.40.630.30">
    <property type="match status" value="1"/>
</dbReference>
<dbReference type="Proteomes" id="UP001054889">
    <property type="component" value="Unassembled WGS sequence"/>
</dbReference>
<sequence>MNIENEASISGHKKNSEPGSSRKGQKRPNIADIHEKDHKKKQKVDDAQSSHSMSHHVDTSDNATGHNEEQTCTAITEQFSLNLVPDNKVDKDQGEQSTEHSKQLRNQFHQNIRNKLGFRRLPRSRWAREENVDNTKFPRGARTVLNKLLEMGIVCKDIPDGSWYCSNCLCNICGEVIDSKELRTSLCTLECSQCERLWKVDVVAGFVEEAVSRSDFVHMDYKGFYTIVLEYYDTIISVASIRCSCRLHGALVAEMPLIATSSENRQQGMCRRLMDYVEEMLKSLKVETLLLSAIPHLVDTWTSGFGFREIDDSDKKKLSKFRLASVPGTVLLKKNLYGSDTGEQPNPKPFKVYSRMTRNRTGLNITCR</sequence>
<dbReference type="InterPro" id="IPR056511">
    <property type="entry name" value="IDM1_C"/>
</dbReference>
<reference evidence="3" key="2">
    <citation type="submission" date="2021-12" db="EMBL/GenBank/DDBJ databases">
        <title>Resequencing data analysis of finger millet.</title>
        <authorList>
            <person name="Hatakeyama M."/>
            <person name="Aluri S."/>
            <person name="Balachadran M.T."/>
            <person name="Sivarajan S.R."/>
            <person name="Poveda L."/>
            <person name="Shimizu-Inatsugi R."/>
            <person name="Schlapbach R."/>
            <person name="Sreeman S.M."/>
            <person name="Shimizu K.K."/>
        </authorList>
    </citation>
    <scope>NUCLEOTIDE SEQUENCE</scope>
</reference>
<dbReference type="SUPFAM" id="SSF55729">
    <property type="entry name" value="Acyl-CoA N-acyltransferases (Nat)"/>
    <property type="match status" value="1"/>
</dbReference>
<organism evidence="3 4">
    <name type="scientific">Eleusine coracana subsp. coracana</name>
    <dbReference type="NCBI Taxonomy" id="191504"/>
    <lineage>
        <taxon>Eukaryota</taxon>
        <taxon>Viridiplantae</taxon>
        <taxon>Streptophyta</taxon>
        <taxon>Embryophyta</taxon>
        <taxon>Tracheophyta</taxon>
        <taxon>Spermatophyta</taxon>
        <taxon>Magnoliopsida</taxon>
        <taxon>Liliopsida</taxon>
        <taxon>Poales</taxon>
        <taxon>Poaceae</taxon>
        <taxon>PACMAD clade</taxon>
        <taxon>Chloridoideae</taxon>
        <taxon>Cynodonteae</taxon>
        <taxon>Eleusininae</taxon>
        <taxon>Eleusine</taxon>
    </lineage>
</organism>
<feature type="region of interest" description="Disordered" evidence="1">
    <location>
        <begin position="1"/>
        <end position="67"/>
    </location>
</feature>
<dbReference type="GO" id="GO:0016747">
    <property type="term" value="F:acyltransferase activity, transferring groups other than amino-acyl groups"/>
    <property type="evidence" value="ECO:0007669"/>
    <property type="project" value="InterPro"/>
</dbReference>
<feature type="domain" description="N-acetyltransferase" evidence="2">
    <location>
        <begin position="184"/>
        <end position="337"/>
    </location>
</feature>
<dbReference type="EMBL" id="BQKI01000079">
    <property type="protein sequence ID" value="GJN27592.1"/>
    <property type="molecule type" value="Genomic_DNA"/>
</dbReference>
<dbReference type="GO" id="GO:0006357">
    <property type="term" value="P:regulation of transcription by RNA polymerase II"/>
    <property type="evidence" value="ECO:0007669"/>
    <property type="project" value="TreeGrafter"/>
</dbReference>
<evidence type="ECO:0000256" key="1">
    <source>
        <dbReference type="SAM" id="MobiDB-lite"/>
    </source>
</evidence>
<dbReference type="PROSITE" id="PS51186">
    <property type="entry name" value="GNAT"/>
    <property type="match status" value="1"/>
</dbReference>
<gene>
    <name evidence="3" type="primary">gb15625</name>
    <name evidence="3" type="ORF">PR202_gb15625</name>
</gene>
<protein>
    <recommendedName>
        <fullName evidence="2">N-acetyltransferase domain-containing protein</fullName>
    </recommendedName>
</protein>
<name>A0AAV5EYV0_ELECO</name>
<dbReference type="AlphaFoldDB" id="A0AAV5EYV0"/>
<evidence type="ECO:0000313" key="4">
    <source>
        <dbReference type="Proteomes" id="UP001054889"/>
    </source>
</evidence>
<evidence type="ECO:0000259" key="2">
    <source>
        <dbReference type="PROSITE" id="PS51186"/>
    </source>
</evidence>
<dbReference type="InterPro" id="IPR000182">
    <property type="entry name" value="GNAT_dom"/>
</dbReference>
<dbReference type="InterPro" id="IPR042163">
    <property type="entry name" value="PHF12"/>
</dbReference>
<proteinExistence type="predicted"/>
<dbReference type="GO" id="GO:0003714">
    <property type="term" value="F:transcription corepressor activity"/>
    <property type="evidence" value="ECO:0007669"/>
    <property type="project" value="InterPro"/>
</dbReference>
<dbReference type="Pfam" id="PF23209">
    <property type="entry name" value="IDM1_C"/>
    <property type="match status" value="1"/>
</dbReference>
<accession>A0AAV5EYV0</accession>
<dbReference type="PANTHER" id="PTHR46309:SF7">
    <property type="entry name" value="OS04G0433900 PROTEIN"/>
    <property type="match status" value="1"/>
</dbReference>
<keyword evidence="4" id="KW-1185">Reference proteome</keyword>
<dbReference type="PANTHER" id="PTHR46309">
    <property type="entry name" value="PHD FINGER PROTEIN 12"/>
    <property type="match status" value="1"/>
</dbReference>
<dbReference type="GO" id="GO:0005634">
    <property type="term" value="C:nucleus"/>
    <property type="evidence" value="ECO:0007669"/>
    <property type="project" value="TreeGrafter"/>
</dbReference>
<evidence type="ECO:0000313" key="3">
    <source>
        <dbReference type="EMBL" id="GJN27592.1"/>
    </source>
</evidence>
<reference evidence="3" key="1">
    <citation type="journal article" date="2018" name="DNA Res.">
        <title>Multiple hybrid de novo genome assembly of finger millet, an orphan allotetraploid crop.</title>
        <authorList>
            <person name="Hatakeyama M."/>
            <person name="Aluri S."/>
            <person name="Balachadran M.T."/>
            <person name="Sivarajan S.R."/>
            <person name="Patrignani A."/>
            <person name="Gruter S."/>
            <person name="Poveda L."/>
            <person name="Shimizu-Inatsugi R."/>
            <person name="Baeten J."/>
            <person name="Francoijs K.J."/>
            <person name="Nataraja K.N."/>
            <person name="Reddy Y.A.N."/>
            <person name="Phadnis S."/>
            <person name="Ravikumar R.L."/>
            <person name="Schlapbach R."/>
            <person name="Sreeman S.M."/>
            <person name="Shimizu K.K."/>
        </authorList>
    </citation>
    <scope>NUCLEOTIDE SEQUENCE</scope>
</reference>